<dbReference type="InterPro" id="IPR001584">
    <property type="entry name" value="Integrase_cat-core"/>
</dbReference>
<dbReference type="PANTHER" id="PTHR46889">
    <property type="entry name" value="TRANSPOSASE INSF FOR INSERTION SEQUENCE IS3B-RELATED"/>
    <property type="match status" value="1"/>
</dbReference>
<dbReference type="InterPro" id="IPR050900">
    <property type="entry name" value="Transposase_IS3/IS150/IS904"/>
</dbReference>
<dbReference type="SUPFAM" id="SSF53098">
    <property type="entry name" value="Ribonuclease H-like"/>
    <property type="match status" value="1"/>
</dbReference>
<dbReference type="AlphaFoldDB" id="A0AAE9XMB3"/>
<organism evidence="3 4">
    <name type="scientific">Vagococcus lutrae</name>
    <dbReference type="NCBI Taxonomy" id="81947"/>
    <lineage>
        <taxon>Bacteria</taxon>
        <taxon>Bacillati</taxon>
        <taxon>Bacillota</taxon>
        <taxon>Bacilli</taxon>
        <taxon>Lactobacillales</taxon>
        <taxon>Enterococcaceae</taxon>
        <taxon>Vagococcus</taxon>
    </lineage>
</organism>
<dbReference type="GO" id="GO:0003676">
    <property type="term" value="F:nucleic acid binding"/>
    <property type="evidence" value="ECO:0007669"/>
    <property type="project" value="InterPro"/>
</dbReference>
<dbReference type="EMBL" id="CP116507">
    <property type="protein sequence ID" value="WCG23440.1"/>
    <property type="molecule type" value="Genomic_DNA"/>
</dbReference>
<evidence type="ECO:0000313" key="4">
    <source>
        <dbReference type="Proteomes" id="UP001179600"/>
    </source>
</evidence>
<dbReference type="SUPFAM" id="SSF46689">
    <property type="entry name" value="Homeodomain-like"/>
    <property type="match status" value="1"/>
</dbReference>
<dbReference type="Proteomes" id="UP001179600">
    <property type="component" value="Chromosome"/>
</dbReference>
<dbReference type="Pfam" id="PF00665">
    <property type="entry name" value="rve"/>
    <property type="match status" value="1"/>
</dbReference>
<dbReference type="InterPro" id="IPR036397">
    <property type="entry name" value="RNaseH_sf"/>
</dbReference>
<dbReference type="NCBIfam" id="NF033516">
    <property type="entry name" value="transpos_IS3"/>
    <property type="match status" value="1"/>
</dbReference>
<dbReference type="InterPro" id="IPR048020">
    <property type="entry name" value="Transpos_IS3"/>
</dbReference>
<sequence>MGTRVSYPLEVKQAAIKMKLEGKSTKEIMEKLSIKNRTQVQTWWRWYLNGEEYRFLQPVGKQYTYGKGPEGLSEVDKLQLENKFLKNKISILGKVQRIGKDVAPQLFVELVEEMKGELPVRTICQLFGIAKSTYYRWKKQSFKSGLTDTEELIQKVCVEHRFTYGYRRVTEVIRRTQIINKNTVQKIMQKYGWNCRVKVKKIKRIGKVHKICDNILNRNFKSEERFKKLVTDITYLPFGSKMMYLSSIMDLYNGEIVAYSISDKQDVNFVLDTLKQLPEVNDCILHSDQGSVYTSYTYQQEVTKRGITMSMSRKGTPADNACIESFHSSLKSETFYLDRLNNEPTSIVIQIVIDYIKYYNKTRIQQKLGYKSPIEYRQSVTQ</sequence>
<dbReference type="Pfam" id="PF13333">
    <property type="entry name" value="rve_2"/>
    <property type="match status" value="1"/>
</dbReference>
<reference evidence="3" key="1">
    <citation type="submission" date="2023-01" db="EMBL/GenBank/DDBJ databases">
        <title>Oxazolidinone resistance genes in florfenicol resistant enterococci from beef cattle and veal calves at slaughter.</title>
        <authorList>
            <person name="Biggel M."/>
        </authorList>
    </citation>
    <scope>NUCLEOTIDE SEQUENCE</scope>
    <source>
        <strain evidence="3">K204-1</strain>
    </source>
</reference>
<dbReference type="GO" id="GO:0015074">
    <property type="term" value="P:DNA integration"/>
    <property type="evidence" value="ECO:0007669"/>
    <property type="project" value="InterPro"/>
</dbReference>
<evidence type="ECO:0000256" key="1">
    <source>
        <dbReference type="ARBA" id="ARBA00002286"/>
    </source>
</evidence>
<proteinExistence type="predicted"/>
<accession>A0AAE9XMB3</accession>
<comment type="function">
    <text evidence="1">Involved in the transposition of the insertion sequence.</text>
</comment>
<dbReference type="PANTHER" id="PTHR46889:SF5">
    <property type="entry name" value="INTEGRASE PROTEIN"/>
    <property type="match status" value="1"/>
</dbReference>
<dbReference type="RefSeq" id="WP_272163664.1">
    <property type="nucleotide sequence ID" value="NZ_CP116507.1"/>
</dbReference>
<dbReference type="InterPro" id="IPR012337">
    <property type="entry name" value="RNaseH-like_sf"/>
</dbReference>
<dbReference type="PROSITE" id="PS50994">
    <property type="entry name" value="INTEGRASE"/>
    <property type="match status" value="1"/>
</dbReference>
<name>A0AAE9XMB3_9ENTE</name>
<evidence type="ECO:0000313" key="3">
    <source>
        <dbReference type="EMBL" id="WCG23440.1"/>
    </source>
</evidence>
<feature type="domain" description="Integrase catalytic" evidence="2">
    <location>
        <begin position="220"/>
        <end position="381"/>
    </location>
</feature>
<dbReference type="Pfam" id="PF13276">
    <property type="entry name" value="HTH_21"/>
    <property type="match status" value="1"/>
</dbReference>
<evidence type="ECO:0000259" key="2">
    <source>
        <dbReference type="PROSITE" id="PS50994"/>
    </source>
</evidence>
<gene>
    <name evidence="3" type="ORF">PML95_04150</name>
</gene>
<dbReference type="Gene3D" id="3.30.420.10">
    <property type="entry name" value="Ribonuclease H-like superfamily/Ribonuclease H"/>
    <property type="match status" value="1"/>
</dbReference>
<dbReference type="InterPro" id="IPR009057">
    <property type="entry name" value="Homeodomain-like_sf"/>
</dbReference>
<protein>
    <submittedName>
        <fullName evidence="3">IS3 family transposase</fullName>
    </submittedName>
</protein>
<dbReference type="InterPro" id="IPR025948">
    <property type="entry name" value="HTH-like_dom"/>
</dbReference>